<name>A0A414U9S6_9FIRM</name>
<evidence type="ECO:0000313" key="2">
    <source>
        <dbReference type="EMBL" id="RHG59224.1"/>
    </source>
</evidence>
<evidence type="ECO:0000313" key="3">
    <source>
        <dbReference type="Proteomes" id="UP000286595"/>
    </source>
</evidence>
<evidence type="ECO:0000256" key="1">
    <source>
        <dbReference type="SAM" id="Phobius"/>
    </source>
</evidence>
<dbReference type="EMBL" id="QRIM01000015">
    <property type="protein sequence ID" value="RHG59224.1"/>
    <property type="molecule type" value="Genomic_DNA"/>
</dbReference>
<keyword evidence="1" id="KW-0472">Membrane</keyword>
<dbReference type="RefSeq" id="WP_118218889.1">
    <property type="nucleotide sequence ID" value="NZ_QRIM01000015.1"/>
</dbReference>
<dbReference type="AlphaFoldDB" id="A0A414U9S6"/>
<gene>
    <name evidence="2" type="ORF">DW252_12535</name>
</gene>
<keyword evidence="1" id="KW-0812">Transmembrane</keyword>
<comment type="caution">
    <text evidence="2">The sequence shown here is derived from an EMBL/GenBank/DDBJ whole genome shotgun (WGS) entry which is preliminary data.</text>
</comment>
<accession>A0A414U9S6</accession>
<feature type="transmembrane region" description="Helical" evidence="1">
    <location>
        <begin position="60"/>
        <end position="93"/>
    </location>
</feature>
<sequence length="172" mass="19786">MGHMIQCLVRKAMIQAVNQTIQKKTKQEAARLGEEWKGSFRCLVSGYYSGLTVKYMMLPIAIFFILCVPICAMGGGFIYSVWFLVIAAVCLIVRRYGMKMMHVIIYCDNGMVFYDKDGNEIVQLPRQAIEQMSVNNRKITIPWDGVEYKIVRNPFDNEKGVQEMLAFYGKDR</sequence>
<keyword evidence="1" id="KW-1133">Transmembrane helix</keyword>
<protein>
    <submittedName>
        <fullName evidence="2">Uncharacterized protein</fullName>
    </submittedName>
</protein>
<dbReference type="Proteomes" id="UP000286595">
    <property type="component" value="Unassembled WGS sequence"/>
</dbReference>
<proteinExistence type="predicted"/>
<organism evidence="2 3">
    <name type="scientific">Coprococcus comes</name>
    <dbReference type="NCBI Taxonomy" id="410072"/>
    <lineage>
        <taxon>Bacteria</taxon>
        <taxon>Bacillati</taxon>
        <taxon>Bacillota</taxon>
        <taxon>Clostridia</taxon>
        <taxon>Lachnospirales</taxon>
        <taxon>Lachnospiraceae</taxon>
        <taxon>Coprococcus</taxon>
    </lineage>
</organism>
<reference evidence="2 3" key="1">
    <citation type="submission" date="2018-08" db="EMBL/GenBank/DDBJ databases">
        <title>A genome reference for cultivated species of the human gut microbiota.</title>
        <authorList>
            <person name="Zou Y."/>
            <person name="Xue W."/>
            <person name="Luo G."/>
        </authorList>
    </citation>
    <scope>NUCLEOTIDE SEQUENCE [LARGE SCALE GENOMIC DNA]</scope>
    <source>
        <strain evidence="2 3">AM22-12LB</strain>
    </source>
</reference>